<protein>
    <submittedName>
        <fullName evidence="1">Uncharacterized protein</fullName>
    </submittedName>
</protein>
<name>A0A3N6P056_9CYAN</name>
<dbReference type="AlphaFoldDB" id="A0A3N6P056"/>
<evidence type="ECO:0000313" key="1">
    <source>
        <dbReference type="EMBL" id="RQH44030.1"/>
    </source>
</evidence>
<dbReference type="Proteomes" id="UP000269154">
    <property type="component" value="Unassembled WGS sequence"/>
</dbReference>
<evidence type="ECO:0000313" key="2">
    <source>
        <dbReference type="Proteomes" id="UP000269154"/>
    </source>
</evidence>
<sequence>MRVVMTIEDFFYVQLNGFDISYNIAVPKKREVQLSTGSLIIKSTPLLMKACSINCVQNQYKIL</sequence>
<accession>A0A3N6P056</accession>
<organism evidence="1 2">
    <name type="scientific">Okeania hirsuta</name>
    <dbReference type="NCBI Taxonomy" id="1458930"/>
    <lineage>
        <taxon>Bacteria</taxon>
        <taxon>Bacillati</taxon>
        <taxon>Cyanobacteriota</taxon>
        <taxon>Cyanophyceae</taxon>
        <taxon>Oscillatoriophycideae</taxon>
        <taxon>Oscillatoriales</taxon>
        <taxon>Microcoleaceae</taxon>
        <taxon>Okeania</taxon>
    </lineage>
</organism>
<dbReference type="EMBL" id="RCBY01000055">
    <property type="protein sequence ID" value="RQH44030.1"/>
    <property type="molecule type" value="Genomic_DNA"/>
</dbReference>
<keyword evidence="2" id="KW-1185">Reference proteome</keyword>
<gene>
    <name evidence="1" type="ORF">D5R40_11975</name>
</gene>
<reference evidence="1 2" key="1">
    <citation type="journal article" date="2018" name="ACS Chem. Biol.">
        <title>Ketoreductase domain dysfunction expands chemodiversity: malyngamide biosynthesis in the cyanobacterium Okeania hirsuta.</title>
        <authorList>
            <person name="Moss N.A."/>
            <person name="Leao T."/>
            <person name="Rankin M."/>
            <person name="McCullough T.M."/>
            <person name="Qu P."/>
            <person name="Korobeynikov A."/>
            <person name="Smith J.L."/>
            <person name="Gerwick L."/>
            <person name="Gerwick W.H."/>
        </authorList>
    </citation>
    <scope>NUCLEOTIDE SEQUENCE [LARGE SCALE GENOMIC DNA]</scope>
    <source>
        <strain evidence="1 2">PAB10Feb10-1</strain>
    </source>
</reference>
<comment type="caution">
    <text evidence="1">The sequence shown here is derived from an EMBL/GenBank/DDBJ whole genome shotgun (WGS) entry which is preliminary data.</text>
</comment>
<proteinExistence type="predicted"/>